<dbReference type="SUPFAM" id="SSF55073">
    <property type="entry name" value="Nucleotide cyclase"/>
    <property type="match status" value="1"/>
</dbReference>
<feature type="domain" description="GGDEF" evidence="2">
    <location>
        <begin position="195"/>
        <end position="323"/>
    </location>
</feature>
<organism evidence="3 4">
    <name type="scientific">Paenibacillus thalictri</name>
    <dbReference type="NCBI Taxonomy" id="2527873"/>
    <lineage>
        <taxon>Bacteria</taxon>
        <taxon>Bacillati</taxon>
        <taxon>Bacillota</taxon>
        <taxon>Bacilli</taxon>
        <taxon>Bacillales</taxon>
        <taxon>Paenibacillaceae</taxon>
        <taxon>Paenibacillus</taxon>
    </lineage>
</organism>
<dbReference type="OrthoDB" id="9759607at2"/>
<dbReference type="CDD" id="cd00130">
    <property type="entry name" value="PAS"/>
    <property type="match status" value="1"/>
</dbReference>
<dbReference type="GO" id="GO:1902201">
    <property type="term" value="P:negative regulation of bacterial-type flagellum-dependent cell motility"/>
    <property type="evidence" value="ECO:0007669"/>
    <property type="project" value="TreeGrafter"/>
</dbReference>
<dbReference type="PANTHER" id="PTHR45138">
    <property type="entry name" value="REGULATORY COMPONENTS OF SENSORY TRANSDUCTION SYSTEM"/>
    <property type="match status" value="1"/>
</dbReference>
<feature type="coiled-coil region" evidence="1">
    <location>
        <begin position="112"/>
        <end position="160"/>
    </location>
</feature>
<keyword evidence="1" id="KW-0175">Coiled coil</keyword>
<dbReference type="InterPro" id="IPR043128">
    <property type="entry name" value="Rev_trsase/Diguanyl_cyclase"/>
</dbReference>
<evidence type="ECO:0000259" key="2">
    <source>
        <dbReference type="PROSITE" id="PS50887"/>
    </source>
</evidence>
<keyword evidence="4" id="KW-1185">Reference proteome</keyword>
<dbReference type="InterPro" id="IPR050469">
    <property type="entry name" value="Diguanylate_Cyclase"/>
</dbReference>
<dbReference type="SUPFAM" id="SSF55785">
    <property type="entry name" value="PYP-like sensor domain (PAS domain)"/>
    <property type="match status" value="1"/>
</dbReference>
<dbReference type="EMBL" id="SIRE01000032">
    <property type="protein sequence ID" value="TBL70443.1"/>
    <property type="molecule type" value="Genomic_DNA"/>
</dbReference>
<dbReference type="GO" id="GO:0052621">
    <property type="term" value="F:diguanylate cyclase activity"/>
    <property type="evidence" value="ECO:0007669"/>
    <property type="project" value="TreeGrafter"/>
</dbReference>
<gene>
    <name evidence="3" type="ORF">EYB31_33555</name>
</gene>
<protein>
    <submittedName>
        <fullName evidence="3">Diguanylate cyclase</fullName>
    </submittedName>
</protein>
<dbReference type="InterPro" id="IPR029787">
    <property type="entry name" value="Nucleotide_cyclase"/>
</dbReference>
<dbReference type="InterPro" id="IPR000160">
    <property type="entry name" value="GGDEF_dom"/>
</dbReference>
<reference evidence="3 4" key="1">
    <citation type="submission" date="2019-02" db="EMBL/GenBank/DDBJ databases">
        <title>Paenibacillus sp. nov., isolated from surface-sterilized tissue of Thalictrum simplex L.</title>
        <authorList>
            <person name="Tuo L."/>
        </authorList>
    </citation>
    <scope>NUCLEOTIDE SEQUENCE [LARGE SCALE GENOMIC DNA]</scope>
    <source>
        <strain evidence="3 4">N2SHLJ1</strain>
    </source>
</reference>
<evidence type="ECO:0000256" key="1">
    <source>
        <dbReference type="SAM" id="Coils"/>
    </source>
</evidence>
<dbReference type="InterPro" id="IPR035965">
    <property type="entry name" value="PAS-like_dom_sf"/>
</dbReference>
<name>A0A4Q9DF57_9BACL</name>
<dbReference type="FunFam" id="3.30.70.270:FF:000001">
    <property type="entry name" value="Diguanylate cyclase domain protein"/>
    <property type="match status" value="1"/>
</dbReference>
<dbReference type="NCBIfam" id="TIGR00229">
    <property type="entry name" value="sensory_box"/>
    <property type="match status" value="1"/>
</dbReference>
<dbReference type="CDD" id="cd01949">
    <property type="entry name" value="GGDEF"/>
    <property type="match status" value="1"/>
</dbReference>
<sequence>MEERFHQAPCGFVTMTSDGLMKSANETFLNMLNYSAQDVIEKHIESILSAANKFFFHTYFYPFIRLYGHVDEMYLSLKSGSGQDIHVLLNGRRYEQDGVELIDCVFVHMRKRIQYEQELRNIKTKLEEAYKAKDEVIAELQALHRENEQKRQELIVLNGQLERLATTDTLTGLKNRRFFQERLAASIALFAEKASPCSLCIVDADHFKRINDTLGHDAGDRVLKQLAGIMQAGSREIDTVARFGGEEFVILLPGLEEQQVKAFAEKLRSAIELAPWSECAVTVSIGTATLTESDTDNTIITKADRALYASKAGGRNRVTHAAELKD</sequence>
<comment type="caution">
    <text evidence="3">The sequence shown here is derived from an EMBL/GenBank/DDBJ whole genome shotgun (WGS) entry which is preliminary data.</text>
</comment>
<dbReference type="NCBIfam" id="TIGR00254">
    <property type="entry name" value="GGDEF"/>
    <property type="match status" value="1"/>
</dbReference>
<evidence type="ECO:0000313" key="4">
    <source>
        <dbReference type="Proteomes" id="UP000293142"/>
    </source>
</evidence>
<accession>A0A4Q9DF57</accession>
<dbReference type="GO" id="GO:0005886">
    <property type="term" value="C:plasma membrane"/>
    <property type="evidence" value="ECO:0007669"/>
    <property type="project" value="TreeGrafter"/>
</dbReference>
<evidence type="ECO:0000313" key="3">
    <source>
        <dbReference type="EMBL" id="TBL70443.1"/>
    </source>
</evidence>
<dbReference type="AlphaFoldDB" id="A0A4Q9DF57"/>
<dbReference type="InterPro" id="IPR000014">
    <property type="entry name" value="PAS"/>
</dbReference>
<proteinExistence type="predicted"/>
<dbReference type="Gene3D" id="3.30.70.270">
    <property type="match status" value="1"/>
</dbReference>
<dbReference type="Proteomes" id="UP000293142">
    <property type="component" value="Unassembled WGS sequence"/>
</dbReference>
<dbReference type="PANTHER" id="PTHR45138:SF9">
    <property type="entry name" value="DIGUANYLATE CYCLASE DGCM-RELATED"/>
    <property type="match status" value="1"/>
</dbReference>
<dbReference type="SMART" id="SM00267">
    <property type="entry name" value="GGDEF"/>
    <property type="match status" value="1"/>
</dbReference>
<dbReference type="Gene3D" id="3.30.450.20">
    <property type="entry name" value="PAS domain"/>
    <property type="match status" value="1"/>
</dbReference>
<dbReference type="PROSITE" id="PS50887">
    <property type="entry name" value="GGDEF"/>
    <property type="match status" value="1"/>
</dbReference>
<dbReference type="Pfam" id="PF00990">
    <property type="entry name" value="GGDEF"/>
    <property type="match status" value="1"/>
</dbReference>
<dbReference type="GO" id="GO:0043709">
    <property type="term" value="P:cell adhesion involved in single-species biofilm formation"/>
    <property type="evidence" value="ECO:0007669"/>
    <property type="project" value="TreeGrafter"/>
</dbReference>